<protein>
    <recommendedName>
        <fullName evidence="2">site-specific DNA-methyltransferase (adenine-specific)</fullName>
        <ecNumber evidence="2">2.1.1.72</ecNumber>
    </recommendedName>
</protein>
<dbReference type="GO" id="GO:0008170">
    <property type="term" value="F:N-methyltransferase activity"/>
    <property type="evidence" value="ECO:0007669"/>
    <property type="project" value="InterPro"/>
</dbReference>
<comment type="catalytic activity">
    <reaction evidence="6">
        <text>a 2'-deoxyadenosine in DNA + S-adenosyl-L-methionine = an N(6)-methyl-2'-deoxyadenosine in DNA + S-adenosyl-L-homocysteine + H(+)</text>
        <dbReference type="Rhea" id="RHEA:15197"/>
        <dbReference type="Rhea" id="RHEA-COMP:12418"/>
        <dbReference type="Rhea" id="RHEA-COMP:12419"/>
        <dbReference type="ChEBI" id="CHEBI:15378"/>
        <dbReference type="ChEBI" id="CHEBI:57856"/>
        <dbReference type="ChEBI" id="CHEBI:59789"/>
        <dbReference type="ChEBI" id="CHEBI:90615"/>
        <dbReference type="ChEBI" id="CHEBI:90616"/>
        <dbReference type="EC" id="2.1.1.72"/>
    </reaction>
</comment>
<evidence type="ECO:0000256" key="4">
    <source>
        <dbReference type="ARBA" id="ARBA00022679"/>
    </source>
</evidence>
<evidence type="ECO:0000256" key="3">
    <source>
        <dbReference type="ARBA" id="ARBA00022603"/>
    </source>
</evidence>
<dbReference type="Gene3D" id="3.40.50.150">
    <property type="entry name" value="Vaccinia Virus protein VP39"/>
    <property type="match status" value="1"/>
</dbReference>
<dbReference type="STRING" id="373672.SAMN05421785_101222"/>
<keyword evidence="4 8" id="KW-0808">Transferase</keyword>
<dbReference type="InterPro" id="IPR029063">
    <property type="entry name" value="SAM-dependent_MTases_sf"/>
</dbReference>
<dbReference type="PRINTS" id="PR00506">
    <property type="entry name" value="D21N6MTFRASE"/>
</dbReference>
<dbReference type="PANTHER" id="PTHR13370">
    <property type="entry name" value="RNA METHYLASE-RELATED"/>
    <property type="match status" value="1"/>
</dbReference>
<proteinExistence type="inferred from homology"/>
<evidence type="ECO:0000256" key="6">
    <source>
        <dbReference type="ARBA" id="ARBA00047942"/>
    </source>
</evidence>
<dbReference type="InterPro" id="IPR002052">
    <property type="entry name" value="DNA_methylase_N6_adenine_CS"/>
</dbReference>
<dbReference type="SUPFAM" id="SSF53335">
    <property type="entry name" value="S-adenosyl-L-methionine-dependent methyltransferases"/>
    <property type="match status" value="1"/>
</dbReference>
<evidence type="ECO:0000256" key="1">
    <source>
        <dbReference type="ARBA" id="ARBA00006594"/>
    </source>
</evidence>
<name>A0A1N7K1P1_9FLAO</name>
<gene>
    <name evidence="8" type="ORF">SAMN05421785_101222</name>
</gene>
<dbReference type="AlphaFoldDB" id="A0A1N7K1P1"/>
<sequence>MITITRENNMELMARYPDNYFDLAIVDPPYGILNKTKRGGDYKFNMDEYSQWDVKPNDDYFNELLRVSKNQIIWGGNYFGQLWLKSEYNKGFIIWDKNQPETLNNFSMAEMAWSSLDKPSKIFRFSVRKNRNKIHPTQKPVELYEWLLKMYANQGDKILDTHLGSGTIAIACYNAGLSLTACEISETYYLKALDKIKEVIPESAIHTNDLDAFSLTFPEQTKSKNGLYKQYQEQVEQLRLFKEERAKYYAGVR</sequence>
<evidence type="ECO:0000259" key="7">
    <source>
        <dbReference type="Pfam" id="PF01555"/>
    </source>
</evidence>
<dbReference type="InterPro" id="IPR002941">
    <property type="entry name" value="DNA_methylase_N4/N6"/>
</dbReference>
<dbReference type="PROSITE" id="PS00092">
    <property type="entry name" value="N6_MTASE"/>
    <property type="match status" value="1"/>
</dbReference>
<dbReference type="GeneID" id="56898458"/>
<keyword evidence="3 8" id="KW-0489">Methyltransferase</keyword>
<dbReference type="GO" id="GO:0009007">
    <property type="term" value="F:site-specific DNA-methyltransferase (adenine-specific) activity"/>
    <property type="evidence" value="ECO:0007669"/>
    <property type="project" value="UniProtKB-EC"/>
</dbReference>
<dbReference type="InterPro" id="IPR002295">
    <property type="entry name" value="N4/N6-MTase_EcoPI_Mod-like"/>
</dbReference>
<feature type="domain" description="DNA methylase N-4/N-6" evidence="7">
    <location>
        <begin position="118"/>
        <end position="190"/>
    </location>
</feature>
<comment type="similarity">
    <text evidence="1">Belongs to the N(4)/N(6)-methyltransferase family.</text>
</comment>
<evidence type="ECO:0000313" key="9">
    <source>
        <dbReference type="Proteomes" id="UP000185781"/>
    </source>
</evidence>
<dbReference type="EC" id="2.1.1.72" evidence="2"/>
<reference evidence="8 9" key="1">
    <citation type="submission" date="2017-01" db="EMBL/GenBank/DDBJ databases">
        <authorList>
            <person name="Mah S.A."/>
            <person name="Swanson W.J."/>
            <person name="Moy G.W."/>
            <person name="Vacquier V.D."/>
        </authorList>
    </citation>
    <scope>NUCLEOTIDE SEQUENCE [LARGE SCALE GENOMIC DNA]</scope>
    <source>
        <strain evidence="8 9">DSM 18014</strain>
    </source>
</reference>
<dbReference type="GO" id="GO:0003677">
    <property type="term" value="F:DNA binding"/>
    <property type="evidence" value="ECO:0007669"/>
    <property type="project" value="InterPro"/>
</dbReference>
<evidence type="ECO:0000256" key="5">
    <source>
        <dbReference type="ARBA" id="ARBA00022691"/>
    </source>
</evidence>
<dbReference type="PANTHER" id="PTHR13370:SF24">
    <property type="entry name" value="TYPE III RESTRICTION-MODIFICATION ENZYME STYLTI MOD SUBUNIT"/>
    <property type="match status" value="1"/>
</dbReference>
<evidence type="ECO:0000313" key="8">
    <source>
        <dbReference type="EMBL" id="SIS55448.1"/>
    </source>
</evidence>
<dbReference type="Proteomes" id="UP000185781">
    <property type="component" value="Unassembled WGS sequence"/>
</dbReference>
<dbReference type="GO" id="GO:0032259">
    <property type="term" value="P:methylation"/>
    <property type="evidence" value="ECO:0007669"/>
    <property type="project" value="UniProtKB-KW"/>
</dbReference>
<dbReference type="Pfam" id="PF01555">
    <property type="entry name" value="N6_N4_Mtase"/>
    <property type="match status" value="1"/>
</dbReference>
<dbReference type="RefSeq" id="WP_002978482.1">
    <property type="nucleotide sequence ID" value="NZ_FTOV01000001.1"/>
</dbReference>
<dbReference type="EMBL" id="FTOV01000001">
    <property type="protein sequence ID" value="SIS55448.1"/>
    <property type="molecule type" value="Genomic_DNA"/>
</dbReference>
<keyword evidence="5" id="KW-0949">S-adenosyl-L-methionine</keyword>
<dbReference type="OrthoDB" id="9800801at2"/>
<accession>A0A1N7K1P1</accession>
<dbReference type="GO" id="GO:0005737">
    <property type="term" value="C:cytoplasm"/>
    <property type="evidence" value="ECO:0007669"/>
    <property type="project" value="TreeGrafter"/>
</dbReference>
<organism evidence="8 9">
    <name type="scientific">Chryseobacterium gambrini</name>
    <dbReference type="NCBI Taxonomy" id="373672"/>
    <lineage>
        <taxon>Bacteria</taxon>
        <taxon>Pseudomonadati</taxon>
        <taxon>Bacteroidota</taxon>
        <taxon>Flavobacteriia</taxon>
        <taxon>Flavobacteriales</taxon>
        <taxon>Weeksellaceae</taxon>
        <taxon>Chryseobacterium group</taxon>
        <taxon>Chryseobacterium</taxon>
    </lineage>
</organism>
<evidence type="ECO:0000256" key="2">
    <source>
        <dbReference type="ARBA" id="ARBA00011900"/>
    </source>
</evidence>